<feature type="region of interest" description="Disordered" evidence="2">
    <location>
        <begin position="382"/>
        <end position="401"/>
    </location>
</feature>
<evidence type="ECO:0000313" key="5">
    <source>
        <dbReference type="Proteomes" id="UP000444721"/>
    </source>
</evidence>
<dbReference type="InterPro" id="IPR040059">
    <property type="entry name" value="PUM3"/>
</dbReference>
<dbReference type="VEuPathDB" id="AmoebaDB:NfTy_069850"/>
<feature type="region of interest" description="Disordered" evidence="2">
    <location>
        <begin position="1"/>
        <end position="95"/>
    </location>
</feature>
<dbReference type="PROSITE" id="PS50303">
    <property type="entry name" value="PUM_HD"/>
    <property type="match status" value="1"/>
</dbReference>
<dbReference type="VEuPathDB" id="AmoebaDB:NF0121510"/>
<accession>A0A6A5BR98</accession>
<dbReference type="InterPro" id="IPR033133">
    <property type="entry name" value="PUM-HD"/>
</dbReference>
<evidence type="ECO:0000256" key="2">
    <source>
        <dbReference type="SAM" id="MobiDB-lite"/>
    </source>
</evidence>
<dbReference type="OrthoDB" id="497380at2759"/>
<dbReference type="Gene3D" id="1.25.10.10">
    <property type="entry name" value="Leucine-rich Repeat Variant"/>
    <property type="match status" value="1"/>
</dbReference>
<name>A0A6A5BR98_NAEFO</name>
<dbReference type="PANTHER" id="PTHR13389">
    <property type="entry name" value="PUMILIO HOMOLOG 3"/>
    <property type="match status" value="1"/>
</dbReference>
<dbReference type="GO" id="GO:0003729">
    <property type="term" value="F:mRNA binding"/>
    <property type="evidence" value="ECO:0007669"/>
    <property type="project" value="TreeGrafter"/>
</dbReference>
<dbReference type="EMBL" id="VFQX01000036">
    <property type="protein sequence ID" value="KAF0976694.1"/>
    <property type="molecule type" value="Genomic_DNA"/>
</dbReference>
<dbReference type="RefSeq" id="XP_044561407.1">
    <property type="nucleotide sequence ID" value="XM_044707353.1"/>
</dbReference>
<evidence type="ECO:0000259" key="3">
    <source>
        <dbReference type="PROSITE" id="PS50303"/>
    </source>
</evidence>
<evidence type="ECO:0000313" key="4">
    <source>
        <dbReference type="EMBL" id="KAF0976694.1"/>
    </source>
</evidence>
<protein>
    <recommendedName>
        <fullName evidence="3">PUM-HD domain-containing protein</fullName>
    </recommendedName>
</protein>
<dbReference type="SUPFAM" id="SSF48371">
    <property type="entry name" value="ARM repeat"/>
    <property type="match status" value="1"/>
</dbReference>
<feature type="compositionally biased region" description="Low complexity" evidence="2">
    <location>
        <begin position="78"/>
        <end position="88"/>
    </location>
</feature>
<dbReference type="VEuPathDB" id="AmoebaDB:FDP41_003989"/>
<keyword evidence="5" id="KW-1185">Reference proteome</keyword>
<evidence type="ECO:0000256" key="1">
    <source>
        <dbReference type="ARBA" id="ARBA00022884"/>
    </source>
</evidence>
<dbReference type="PANTHER" id="PTHR13389:SF0">
    <property type="entry name" value="PUMILIO HOMOLOG 3"/>
    <property type="match status" value="1"/>
</dbReference>
<sequence length="665" mass="75303">MNKNNSAAAPSHKKNSSSSSSSGSKFRNKSSKTASSSHKQHQSDGSGNNNTGRNPKYNNKKKNEAVKRLHSEREDSGKAATSTSHSGKSGSGGIAEYKKRKYKEDSNVMAKRALDEFLKLGKKKRKQKTDILEEVLHHLQGSISSVSLRSDMSRLLQAILKYGTDSQRKLVVDEIKNDLRVLSSNIYGHQLVKKVMKYHALKIKDDKERLEFYKEVFFGNMKTMIQQRFSGEVLDYCYTRLWNYTEKRFFVQEFYGSEFLWTTEESKMNDSLKDSISSNREGAKSVIVSELNSIVQTAIQKRLIDLTIVQKLIIDIFECGESSHVRFTLYDLIECNAIPLILHTLLGCKISLLCISYANEKERKMIVRSLSRSKVDVASAEEANAAGEAENATEDKSKEDDLINNDPHNSLAVLAAQDNFGSVVISYLFKCIDDTVLLNQKILKHFRKILPELFIHAQASRPILYLLTGNSKCLCNSEGIKLFDHLELRKELLKDGVVSKKGAEKIRHELLLSFGPSLATAICENMNELLTNQHGHSILKEAAILYPENKDFENVAKKLQDLIQKTTIDFSNALTKTTLSYAIMESKEGGFCDMIFEVVRGKCKQYIFEKKAPYIVSALLKTRHGRSVFDEIVKLKAKIEEEKTDKNFMFLAKVLATKQEEYESK</sequence>
<dbReference type="GO" id="GO:0006417">
    <property type="term" value="P:regulation of translation"/>
    <property type="evidence" value="ECO:0007669"/>
    <property type="project" value="TreeGrafter"/>
</dbReference>
<dbReference type="GeneID" id="68111207"/>
<dbReference type="InterPro" id="IPR012959">
    <property type="entry name" value="CPL_dom"/>
</dbReference>
<feature type="domain" description="PUM-HD" evidence="3">
    <location>
        <begin position="113"/>
        <end position="471"/>
    </location>
</feature>
<dbReference type="OMA" id="RCRRTEN"/>
<gene>
    <name evidence="4" type="ORF">FDP41_003989</name>
</gene>
<dbReference type="InterPro" id="IPR016024">
    <property type="entry name" value="ARM-type_fold"/>
</dbReference>
<dbReference type="AlphaFoldDB" id="A0A6A5BR98"/>
<dbReference type="Proteomes" id="UP000444721">
    <property type="component" value="Unassembled WGS sequence"/>
</dbReference>
<proteinExistence type="predicted"/>
<organism evidence="4 5">
    <name type="scientific">Naegleria fowleri</name>
    <name type="common">Brain eating amoeba</name>
    <dbReference type="NCBI Taxonomy" id="5763"/>
    <lineage>
        <taxon>Eukaryota</taxon>
        <taxon>Discoba</taxon>
        <taxon>Heterolobosea</taxon>
        <taxon>Tetramitia</taxon>
        <taxon>Eutetramitia</taxon>
        <taxon>Vahlkampfiidae</taxon>
        <taxon>Naegleria</taxon>
    </lineage>
</organism>
<dbReference type="InterPro" id="IPR011989">
    <property type="entry name" value="ARM-like"/>
</dbReference>
<keyword evidence="1" id="KW-0694">RNA-binding</keyword>
<feature type="compositionally biased region" description="Low complexity" evidence="2">
    <location>
        <begin position="1"/>
        <end position="25"/>
    </location>
</feature>
<feature type="compositionally biased region" description="Polar residues" evidence="2">
    <location>
        <begin position="33"/>
        <end position="57"/>
    </location>
</feature>
<dbReference type="Pfam" id="PF08144">
    <property type="entry name" value="CPL"/>
    <property type="match status" value="1"/>
</dbReference>
<reference evidence="4 5" key="1">
    <citation type="journal article" date="2019" name="Sci. Rep.">
        <title>Nanopore sequencing improves the draft genome of the human pathogenic amoeba Naegleria fowleri.</title>
        <authorList>
            <person name="Liechti N."/>
            <person name="Schurch N."/>
            <person name="Bruggmann R."/>
            <person name="Wittwer M."/>
        </authorList>
    </citation>
    <scope>NUCLEOTIDE SEQUENCE [LARGE SCALE GENOMIC DNA]</scope>
    <source>
        <strain evidence="4 5">ATCC 30894</strain>
    </source>
</reference>
<feature type="compositionally biased region" description="Basic and acidic residues" evidence="2">
    <location>
        <begin position="61"/>
        <end position="77"/>
    </location>
</feature>
<comment type="caution">
    <text evidence="4">The sequence shown here is derived from an EMBL/GenBank/DDBJ whole genome shotgun (WGS) entry which is preliminary data.</text>
</comment>
<dbReference type="GO" id="GO:0005730">
    <property type="term" value="C:nucleolus"/>
    <property type="evidence" value="ECO:0007669"/>
    <property type="project" value="TreeGrafter"/>
</dbReference>